<dbReference type="PRINTS" id="PR00773">
    <property type="entry name" value="GRPEPROTEIN"/>
</dbReference>
<dbReference type="PANTHER" id="PTHR21237:SF23">
    <property type="entry name" value="GRPE PROTEIN HOMOLOG, MITOCHONDRIAL"/>
    <property type="match status" value="1"/>
</dbReference>
<proteinExistence type="inferred from homology"/>
<evidence type="ECO:0000256" key="12">
    <source>
        <dbReference type="RuleBase" id="RU004478"/>
    </source>
</evidence>
<dbReference type="InterPro" id="IPR000740">
    <property type="entry name" value="GrpE"/>
</dbReference>
<dbReference type="CDD" id="cd00446">
    <property type="entry name" value="GrpE"/>
    <property type="match status" value="1"/>
</dbReference>
<evidence type="ECO:0000256" key="8">
    <source>
        <dbReference type="ARBA" id="ARBA00072274"/>
    </source>
</evidence>
<dbReference type="SUPFAM" id="SSF51064">
    <property type="entry name" value="Head domain of nucleotide exchange factor GrpE"/>
    <property type="match status" value="1"/>
</dbReference>
<dbReference type="HAMAP" id="MF_01151">
    <property type="entry name" value="GrpE"/>
    <property type="match status" value="1"/>
</dbReference>
<comment type="function">
    <text evidence="7 10 11">Participates actively in the response to hyperosmotic and heat shock by preventing the aggregation of stress-denatured proteins, in association with DnaK and GrpE. It is the nucleotide exchange factor for DnaK and may function as a thermosensor. Unfolded proteins bind initially to DnaJ; upon interaction with the DnaJ-bound protein, DnaK hydrolyzes its bound ATP, resulting in the formation of a stable complex. GrpE releases ADP from DnaK; ATP binding to DnaK triggers the release of the substrate protein, thus completing the reaction cycle. Several rounds of ATP-dependent interactions between DnaJ, DnaK and GrpE are required for fully efficient folding.</text>
</comment>
<dbReference type="Gene3D" id="3.90.20.20">
    <property type="match status" value="1"/>
</dbReference>
<dbReference type="PANTHER" id="PTHR21237">
    <property type="entry name" value="GRPE PROTEIN"/>
    <property type="match status" value="1"/>
</dbReference>
<evidence type="ECO:0000256" key="5">
    <source>
        <dbReference type="ARBA" id="ARBA00023016"/>
    </source>
</evidence>
<evidence type="ECO:0000256" key="6">
    <source>
        <dbReference type="ARBA" id="ARBA00023186"/>
    </source>
</evidence>
<keyword evidence="15" id="KW-1185">Reference proteome</keyword>
<dbReference type="Pfam" id="PF01025">
    <property type="entry name" value="GrpE"/>
    <property type="match status" value="1"/>
</dbReference>
<evidence type="ECO:0000313" key="14">
    <source>
        <dbReference type="EMBL" id="PRP92472.1"/>
    </source>
</evidence>
<reference evidence="14 15" key="1">
    <citation type="submission" date="2018-03" db="EMBL/GenBank/DDBJ databases">
        <title>Draft Genome Sequences of the Obligatory Marine Myxobacteria Enhygromyxa salina SWB005.</title>
        <authorList>
            <person name="Poehlein A."/>
            <person name="Moghaddam J.A."/>
            <person name="Harms H."/>
            <person name="Alanjari M."/>
            <person name="Koenig G.M."/>
            <person name="Daniel R."/>
            <person name="Schaeberle T.F."/>
        </authorList>
    </citation>
    <scope>NUCLEOTIDE SEQUENCE [LARGE SCALE GENOMIC DNA]</scope>
    <source>
        <strain evidence="14 15">SWB005</strain>
    </source>
</reference>
<comment type="subcellular location">
    <subcellularLocation>
        <location evidence="1 10">Cytoplasm</location>
    </subcellularLocation>
</comment>
<comment type="similarity">
    <text evidence="2 10 12">Belongs to the GrpE family.</text>
</comment>
<dbReference type="Gene3D" id="2.30.22.10">
    <property type="entry name" value="Head domain of nucleotide exchange factor GrpE"/>
    <property type="match status" value="1"/>
</dbReference>
<dbReference type="GO" id="GO:0051087">
    <property type="term" value="F:protein-folding chaperone binding"/>
    <property type="evidence" value="ECO:0007669"/>
    <property type="project" value="InterPro"/>
</dbReference>
<comment type="subunit">
    <text evidence="3 10">Homodimer.</text>
</comment>
<comment type="caution">
    <text evidence="14">The sequence shown here is derived from an EMBL/GenBank/DDBJ whole genome shotgun (WGS) entry which is preliminary data.</text>
</comment>
<dbReference type="InterPro" id="IPR013805">
    <property type="entry name" value="GrpE_CC"/>
</dbReference>
<dbReference type="PROSITE" id="PS01071">
    <property type="entry name" value="GRPE"/>
    <property type="match status" value="1"/>
</dbReference>
<evidence type="ECO:0000313" key="15">
    <source>
        <dbReference type="Proteomes" id="UP000237968"/>
    </source>
</evidence>
<gene>
    <name evidence="10" type="primary">grpE</name>
    <name evidence="14" type="ORF">ENSA5_48900</name>
</gene>
<keyword evidence="5 10" id="KW-0346">Stress response</keyword>
<dbReference type="GO" id="GO:0006457">
    <property type="term" value="P:protein folding"/>
    <property type="evidence" value="ECO:0007669"/>
    <property type="project" value="InterPro"/>
</dbReference>
<dbReference type="AlphaFoldDB" id="A0A2S9XHY1"/>
<dbReference type="EMBL" id="PVNK01000209">
    <property type="protein sequence ID" value="PRP92472.1"/>
    <property type="molecule type" value="Genomic_DNA"/>
</dbReference>
<feature type="region of interest" description="Disordered" evidence="13">
    <location>
        <begin position="193"/>
        <end position="223"/>
    </location>
</feature>
<keyword evidence="4 10" id="KW-0963">Cytoplasm</keyword>
<keyword evidence="6 10" id="KW-0143">Chaperone</keyword>
<evidence type="ECO:0000256" key="10">
    <source>
        <dbReference type="HAMAP-Rule" id="MF_01151"/>
    </source>
</evidence>
<evidence type="ECO:0000256" key="13">
    <source>
        <dbReference type="SAM" id="MobiDB-lite"/>
    </source>
</evidence>
<dbReference type="GO" id="GO:0005737">
    <property type="term" value="C:cytoplasm"/>
    <property type="evidence" value="ECO:0007669"/>
    <property type="project" value="UniProtKB-SubCell"/>
</dbReference>
<accession>A0A2S9XHY1</accession>
<evidence type="ECO:0000256" key="2">
    <source>
        <dbReference type="ARBA" id="ARBA00009054"/>
    </source>
</evidence>
<evidence type="ECO:0000256" key="11">
    <source>
        <dbReference type="RuleBase" id="RU000639"/>
    </source>
</evidence>
<feature type="region of interest" description="Disordered" evidence="13">
    <location>
        <begin position="26"/>
        <end position="51"/>
    </location>
</feature>
<name>A0A2S9XHY1_9BACT</name>
<dbReference type="RefSeq" id="WP_106394143.1">
    <property type="nucleotide sequence ID" value="NZ_PVNK01000209.1"/>
</dbReference>
<evidence type="ECO:0000256" key="4">
    <source>
        <dbReference type="ARBA" id="ARBA00022490"/>
    </source>
</evidence>
<dbReference type="GO" id="GO:0000774">
    <property type="term" value="F:adenyl-nucleotide exchange factor activity"/>
    <property type="evidence" value="ECO:0007669"/>
    <property type="project" value="InterPro"/>
</dbReference>
<dbReference type="GO" id="GO:0042803">
    <property type="term" value="F:protein homodimerization activity"/>
    <property type="evidence" value="ECO:0007669"/>
    <property type="project" value="InterPro"/>
</dbReference>
<sequence>MSPDQDPEDSDAGADIDEVLRAAEQAVDQVRGSESDDAEDPPDLGEQLAAAQAEAAALKDKWLRAIADLDNYKKRVKRDIDDAVHRATQGLLGSFLPVGDNLERALSVAPSEPDEQLSPLIKGLEMVRQEFFSALAKHNIKPIESIGQLFDPNVHDALQQTDSPDHAPGVVVMEYEKGYLRGEKLLRPARVIVAGPGSTGKPADANPDSAAGGASGEETSEAN</sequence>
<dbReference type="Proteomes" id="UP000237968">
    <property type="component" value="Unassembled WGS sequence"/>
</dbReference>
<dbReference type="FunFam" id="2.30.22.10:FF:000001">
    <property type="entry name" value="Protein GrpE"/>
    <property type="match status" value="1"/>
</dbReference>
<organism evidence="14 15">
    <name type="scientific">Enhygromyxa salina</name>
    <dbReference type="NCBI Taxonomy" id="215803"/>
    <lineage>
        <taxon>Bacteria</taxon>
        <taxon>Pseudomonadati</taxon>
        <taxon>Myxococcota</taxon>
        <taxon>Polyangia</taxon>
        <taxon>Nannocystales</taxon>
        <taxon>Nannocystaceae</taxon>
        <taxon>Enhygromyxa</taxon>
    </lineage>
</organism>
<evidence type="ECO:0000256" key="3">
    <source>
        <dbReference type="ARBA" id="ARBA00011738"/>
    </source>
</evidence>
<dbReference type="InterPro" id="IPR009012">
    <property type="entry name" value="GrpE_head"/>
</dbReference>
<evidence type="ECO:0000256" key="1">
    <source>
        <dbReference type="ARBA" id="ARBA00004496"/>
    </source>
</evidence>
<evidence type="ECO:0000256" key="9">
    <source>
        <dbReference type="ARBA" id="ARBA00076414"/>
    </source>
</evidence>
<evidence type="ECO:0000256" key="7">
    <source>
        <dbReference type="ARBA" id="ARBA00053401"/>
    </source>
</evidence>
<dbReference type="GO" id="GO:0051082">
    <property type="term" value="F:unfolded protein binding"/>
    <property type="evidence" value="ECO:0007669"/>
    <property type="project" value="TreeGrafter"/>
</dbReference>
<dbReference type="SUPFAM" id="SSF58014">
    <property type="entry name" value="Coiled-coil domain of nucleotide exchange factor GrpE"/>
    <property type="match status" value="1"/>
</dbReference>
<protein>
    <recommendedName>
        <fullName evidence="8 10">Protein GrpE</fullName>
    </recommendedName>
    <alternativeName>
        <fullName evidence="9 10">HSP-70 cofactor</fullName>
    </alternativeName>
</protein>
<dbReference type="OrthoDB" id="9789811at2"/>